<organism evidence="1 2">
    <name type="scientific">Acetobacter tropicalis</name>
    <dbReference type="NCBI Taxonomy" id="104102"/>
    <lineage>
        <taxon>Bacteria</taxon>
        <taxon>Pseudomonadati</taxon>
        <taxon>Pseudomonadota</taxon>
        <taxon>Alphaproteobacteria</taxon>
        <taxon>Acetobacterales</taxon>
        <taxon>Acetobacteraceae</taxon>
        <taxon>Acetobacter</taxon>
    </lineage>
</organism>
<evidence type="ECO:0000313" key="1">
    <source>
        <dbReference type="EMBL" id="KGB24050.1"/>
    </source>
</evidence>
<sequence>MRLYGQDKKNHPYSLFFIETGTWGSFAPVRGFSAIASTRICG</sequence>
<proteinExistence type="predicted"/>
<keyword evidence="2" id="KW-1185">Reference proteome</keyword>
<evidence type="ECO:0000313" key="2">
    <source>
        <dbReference type="Proteomes" id="UP000029448"/>
    </source>
</evidence>
<dbReference type="Proteomes" id="UP000029448">
    <property type="component" value="Unassembled WGS sequence"/>
</dbReference>
<dbReference type="PATRIC" id="fig|104102.7.peg.1449"/>
<name>A0A094YPQ5_9PROT</name>
<dbReference type="STRING" id="104102.AtDm6_1461"/>
<dbReference type="AlphaFoldDB" id="A0A094YPQ5"/>
<gene>
    <name evidence="1" type="ORF">AtDm6_1461</name>
</gene>
<comment type="caution">
    <text evidence="1">The sequence shown here is derived from an EMBL/GenBank/DDBJ whole genome shotgun (WGS) entry which is preliminary data.</text>
</comment>
<dbReference type="EMBL" id="JOKM01000053">
    <property type="protein sequence ID" value="KGB24050.1"/>
    <property type="molecule type" value="Genomic_DNA"/>
</dbReference>
<reference evidence="1 2" key="1">
    <citation type="submission" date="2014-06" db="EMBL/GenBank/DDBJ databases">
        <title>Functional and comparative genomic analyses of the Drosophila gut microbiota identify candidate symbiosis factors.</title>
        <authorList>
            <person name="Newell P.D."/>
            <person name="Chaston J.M."/>
            <person name="Douglas A.E."/>
        </authorList>
    </citation>
    <scope>NUCLEOTIDE SEQUENCE [LARGE SCALE GENOMIC DNA]</scope>
    <source>
        <strain evidence="1 2">DmCS_006</strain>
    </source>
</reference>
<protein>
    <submittedName>
        <fullName evidence="1">Uncharacterized protein</fullName>
    </submittedName>
</protein>
<accession>A0A094YPQ5</accession>